<dbReference type="InterPro" id="IPR011990">
    <property type="entry name" value="TPR-like_helical_dom_sf"/>
</dbReference>
<gene>
    <name evidence="4" type="ORF">RNC47_28115</name>
</gene>
<dbReference type="InterPro" id="IPR019734">
    <property type="entry name" value="TPR_rpt"/>
</dbReference>
<evidence type="ECO:0000256" key="3">
    <source>
        <dbReference type="PROSITE-ProRule" id="PRU00339"/>
    </source>
</evidence>
<feature type="repeat" description="TPR" evidence="3">
    <location>
        <begin position="783"/>
        <end position="816"/>
    </location>
</feature>
<feature type="repeat" description="TPR" evidence="3">
    <location>
        <begin position="613"/>
        <end position="646"/>
    </location>
</feature>
<dbReference type="Pfam" id="PF13432">
    <property type="entry name" value="TPR_16"/>
    <property type="match status" value="3"/>
</dbReference>
<evidence type="ECO:0000256" key="1">
    <source>
        <dbReference type="ARBA" id="ARBA00022737"/>
    </source>
</evidence>
<feature type="repeat" description="TPR" evidence="3">
    <location>
        <begin position="545"/>
        <end position="578"/>
    </location>
</feature>
<feature type="repeat" description="TPR" evidence="3">
    <location>
        <begin position="715"/>
        <end position="748"/>
    </location>
</feature>
<dbReference type="Pfam" id="PF13181">
    <property type="entry name" value="TPR_8"/>
    <property type="match status" value="1"/>
</dbReference>
<dbReference type="SMART" id="SM00028">
    <property type="entry name" value="TPR"/>
    <property type="match status" value="11"/>
</dbReference>
<dbReference type="Pfam" id="PF13414">
    <property type="entry name" value="TPR_11"/>
    <property type="match status" value="1"/>
</dbReference>
<organism evidence="4 5">
    <name type="scientific">Streptomyces millisiae</name>
    <dbReference type="NCBI Taxonomy" id="3075542"/>
    <lineage>
        <taxon>Bacteria</taxon>
        <taxon>Bacillati</taxon>
        <taxon>Actinomycetota</taxon>
        <taxon>Actinomycetes</taxon>
        <taxon>Kitasatosporales</taxon>
        <taxon>Streptomycetaceae</taxon>
        <taxon>Streptomyces</taxon>
    </lineage>
</organism>
<dbReference type="PROSITE" id="PS50293">
    <property type="entry name" value="TPR_REGION"/>
    <property type="match status" value="2"/>
</dbReference>
<accession>A0ABU2LXB6</accession>
<comment type="caution">
    <text evidence="4">The sequence shown here is derived from an EMBL/GenBank/DDBJ whole genome shotgun (WGS) entry which is preliminary data.</text>
</comment>
<dbReference type="PROSITE" id="PS50005">
    <property type="entry name" value="TPR"/>
    <property type="match status" value="9"/>
</dbReference>
<keyword evidence="1" id="KW-0677">Repeat</keyword>
<evidence type="ECO:0000313" key="5">
    <source>
        <dbReference type="Proteomes" id="UP001183420"/>
    </source>
</evidence>
<feature type="repeat" description="TPR" evidence="3">
    <location>
        <begin position="749"/>
        <end position="782"/>
    </location>
</feature>
<dbReference type="Proteomes" id="UP001183420">
    <property type="component" value="Unassembled WGS sequence"/>
</dbReference>
<feature type="repeat" description="TPR" evidence="3">
    <location>
        <begin position="681"/>
        <end position="714"/>
    </location>
</feature>
<feature type="repeat" description="TPR" evidence="3">
    <location>
        <begin position="579"/>
        <end position="612"/>
    </location>
</feature>
<feature type="repeat" description="TPR" evidence="3">
    <location>
        <begin position="817"/>
        <end position="850"/>
    </location>
</feature>
<keyword evidence="5" id="KW-1185">Reference proteome</keyword>
<dbReference type="InterPro" id="IPR050498">
    <property type="entry name" value="Ycf3"/>
</dbReference>
<feature type="repeat" description="TPR" evidence="3">
    <location>
        <begin position="851"/>
        <end position="884"/>
    </location>
</feature>
<dbReference type="Gene3D" id="3.40.50.300">
    <property type="entry name" value="P-loop containing nucleotide triphosphate hydrolases"/>
    <property type="match status" value="1"/>
</dbReference>
<sequence>MAERRLSRQELNRQRRRSGFIGREAQLDVFRRNLGRDPQSPDFRYLFHVHGNGGVGKTSLVRQWEQQARERGAATAIIGDEVHDVVEAMTAVADRLEQEGLPLDRFKKRLKEYRQRRHEVERGQAAAEPAADVPSVGGMVTAQVGLAAAGAVPLLGAVTGAMDPTTTALGVDRIRSWASARLRAPEDVQLVLSPVKQLTPVFLTDLAEVARQRPLLVLFFDVYERLGPLLDGWLRQVIQEETHGVLEANVVVVLSGQGRLDPRHWADWASEVAEVPLDVFSEQEARDLLTARGVTDPDTVEVILRLSGRLPVLLDMLAHPRPLSPGEVVDPAETAVERFLKWEHDPDRRAATLACALPLHLDEDVYRALAPEGAAEQYPWLRGLPFMGHHDGNHRYHDTVRALMLRHQRTQYPTRWAEQQATLADFYGKRREALEPDLTPHRDRGYWDSERWREARQDETYHRLCANPAAALAGAVADTVQACGQGASALRQWVQMLGSAWRDADASELAPWARRLADAAESEQPTARVLTLLVVAPELDAEARSAAHTLRGRLHYDKGEYEEAVLQYDEALRLAPDGAWALACRGDAYRLLSRYDDALRDLDRALQLDPDDTDALGSRGSTFRSLGRYVDALSDLDRAIALRPDYAWDHGVRGQVYWSLGRYDAAIADLDRAAELGLDAAWIRGARGEVHRLAGRYEEAVRDLDRALELEPDTAWVLLSRGSTHRLAGHRDLAIADLDRALRLNPDDPWAYAERGDAHRLAGRYDAAIADLDRAIDIDPEHVWAFHARGRVHRSVGRSEAALQDYDRAIELNPDAAWLRHDRGETRQDAGDHEAAIADFDEAIRLDPEMVTAYVNRGHCHLATGAYDDAISDYDQALRLGGLTQDSHESSTTHTWVLIRRGEARLLSGAAEGALDDVVKALERAPDHAWAYLVRSLVARRLGDAEEGAYWRRTQELLTAKAEGNDVALGNLVLLHCMRPDPEAAGRALDRFLAGPPQPWMFPEMLNILERYERAGLLDPVALAGPRARLREAYAALSSGGAGR</sequence>
<evidence type="ECO:0000313" key="4">
    <source>
        <dbReference type="EMBL" id="MDT0322201.1"/>
    </source>
</evidence>
<name>A0ABU2LXB6_9ACTN</name>
<reference evidence="5" key="1">
    <citation type="submission" date="2023-07" db="EMBL/GenBank/DDBJ databases">
        <title>30 novel species of actinomycetes from the DSMZ collection.</title>
        <authorList>
            <person name="Nouioui I."/>
        </authorList>
    </citation>
    <scope>NUCLEOTIDE SEQUENCE [LARGE SCALE GENOMIC DNA]</scope>
    <source>
        <strain evidence="5">DSM 44918</strain>
    </source>
</reference>
<protein>
    <submittedName>
        <fullName evidence="4">Tetratricopeptide repeat protein</fullName>
    </submittedName>
</protein>
<keyword evidence="2 3" id="KW-0802">TPR repeat</keyword>
<dbReference type="Gene3D" id="1.25.40.10">
    <property type="entry name" value="Tetratricopeptide repeat domain"/>
    <property type="match status" value="4"/>
</dbReference>
<evidence type="ECO:0000256" key="2">
    <source>
        <dbReference type="ARBA" id="ARBA00022803"/>
    </source>
</evidence>
<dbReference type="EMBL" id="JAVREM010000057">
    <property type="protein sequence ID" value="MDT0322201.1"/>
    <property type="molecule type" value="Genomic_DNA"/>
</dbReference>
<dbReference type="RefSeq" id="WP_311602706.1">
    <property type="nucleotide sequence ID" value="NZ_JAVREM010000057.1"/>
</dbReference>
<dbReference type="SUPFAM" id="SSF48452">
    <property type="entry name" value="TPR-like"/>
    <property type="match status" value="3"/>
</dbReference>
<dbReference type="PANTHER" id="PTHR44858:SF1">
    <property type="entry name" value="UDP-N-ACETYLGLUCOSAMINE--PEPTIDE N-ACETYLGLUCOSAMINYLTRANSFERASE SPINDLY-RELATED"/>
    <property type="match status" value="1"/>
</dbReference>
<dbReference type="InterPro" id="IPR027417">
    <property type="entry name" value="P-loop_NTPase"/>
</dbReference>
<dbReference type="PANTHER" id="PTHR44858">
    <property type="entry name" value="TETRATRICOPEPTIDE REPEAT PROTEIN 6"/>
    <property type="match status" value="1"/>
</dbReference>
<proteinExistence type="predicted"/>
<dbReference type="SUPFAM" id="SSF52540">
    <property type="entry name" value="P-loop containing nucleoside triphosphate hydrolases"/>
    <property type="match status" value="1"/>
</dbReference>